<dbReference type="InterPro" id="IPR008105">
    <property type="entry name" value="Chemokine_XCL1/XCL2"/>
</dbReference>
<evidence type="ECO:0000313" key="11">
    <source>
        <dbReference type="RefSeq" id="XP_027571745.2"/>
    </source>
</evidence>
<dbReference type="InterPro" id="IPR039809">
    <property type="entry name" value="Chemokine_b/g/d"/>
</dbReference>
<keyword evidence="7" id="KW-1015">Disulfide bond</keyword>
<evidence type="ECO:0000256" key="6">
    <source>
        <dbReference type="ARBA" id="ARBA00022729"/>
    </source>
</evidence>
<evidence type="ECO:0000256" key="2">
    <source>
        <dbReference type="ARBA" id="ARBA00006894"/>
    </source>
</evidence>
<dbReference type="PANTHER" id="PTHR12015">
    <property type="entry name" value="SMALL INDUCIBLE CYTOKINE A"/>
    <property type="match status" value="1"/>
</dbReference>
<sequence length="96" mass="10657">MKLHTAAILVILCLGIFTVRTVKGSAGSQSMLKATCVNLRTKQLSIRNLVGYEKHTQANAVIFITRNGIKICVSADQKWVQTAMKKIKEKLTAKRK</sequence>
<evidence type="ECO:0000256" key="5">
    <source>
        <dbReference type="ARBA" id="ARBA00022525"/>
    </source>
</evidence>
<keyword evidence="5" id="KW-0964">Secreted</keyword>
<gene>
    <name evidence="11" type="primary">LOC113985297</name>
</gene>
<comment type="subcellular location">
    <subcellularLocation>
        <location evidence="1">Secreted</location>
    </subcellularLocation>
</comment>
<evidence type="ECO:0000256" key="3">
    <source>
        <dbReference type="ARBA" id="ARBA00022500"/>
    </source>
</evidence>
<dbReference type="RefSeq" id="XP_027571745.2">
    <property type="nucleotide sequence ID" value="XM_027715944.2"/>
</dbReference>
<evidence type="ECO:0000256" key="8">
    <source>
        <dbReference type="SAM" id="SignalP"/>
    </source>
</evidence>
<keyword evidence="4" id="KW-0202">Cytokine</keyword>
<evidence type="ECO:0000256" key="7">
    <source>
        <dbReference type="ARBA" id="ARBA00023157"/>
    </source>
</evidence>
<dbReference type="GO" id="GO:0008009">
    <property type="term" value="F:chemokine activity"/>
    <property type="evidence" value="ECO:0007669"/>
    <property type="project" value="InterPro"/>
</dbReference>
<dbReference type="Proteomes" id="UP000504627">
    <property type="component" value="Unplaced"/>
</dbReference>
<name>A0A6J2G8P7_9PASS</name>
<feature type="chain" id="PRO_5030156851" evidence="8">
    <location>
        <begin position="22"/>
        <end position="96"/>
    </location>
</feature>
<proteinExistence type="inferred from homology"/>
<feature type="signal peptide" evidence="8">
    <location>
        <begin position="1"/>
        <end position="21"/>
    </location>
</feature>
<dbReference type="PANTHER" id="PTHR12015:SF101">
    <property type="entry name" value="CYTOKINE SCM-1 BETA-RELATED"/>
    <property type="match status" value="1"/>
</dbReference>
<comment type="similarity">
    <text evidence="2">Belongs to the intercrine gamma family.</text>
</comment>
<feature type="domain" description="Chemokine interleukin-8-like" evidence="9">
    <location>
        <begin position="31"/>
        <end position="87"/>
    </location>
</feature>
<dbReference type="Pfam" id="PF00048">
    <property type="entry name" value="IL8"/>
    <property type="match status" value="1"/>
</dbReference>
<evidence type="ECO:0000256" key="1">
    <source>
        <dbReference type="ARBA" id="ARBA00004613"/>
    </source>
</evidence>
<dbReference type="GO" id="GO:0061844">
    <property type="term" value="P:antimicrobial humoral immune response mediated by antimicrobial peptide"/>
    <property type="evidence" value="ECO:0007669"/>
    <property type="project" value="TreeGrafter"/>
</dbReference>
<dbReference type="GO" id="GO:0005615">
    <property type="term" value="C:extracellular space"/>
    <property type="evidence" value="ECO:0007669"/>
    <property type="project" value="UniProtKB-KW"/>
</dbReference>
<evidence type="ECO:0000313" key="10">
    <source>
        <dbReference type="Proteomes" id="UP000504627"/>
    </source>
</evidence>
<dbReference type="GO" id="GO:0048020">
    <property type="term" value="F:CCR chemokine receptor binding"/>
    <property type="evidence" value="ECO:0007669"/>
    <property type="project" value="TreeGrafter"/>
</dbReference>
<evidence type="ECO:0000256" key="4">
    <source>
        <dbReference type="ARBA" id="ARBA00022514"/>
    </source>
</evidence>
<dbReference type="GO" id="GO:0006954">
    <property type="term" value="P:inflammatory response"/>
    <property type="evidence" value="ECO:0007669"/>
    <property type="project" value="TreeGrafter"/>
</dbReference>
<dbReference type="Gene3D" id="2.40.50.40">
    <property type="match status" value="1"/>
</dbReference>
<keyword evidence="6 8" id="KW-0732">Signal</keyword>
<organism evidence="10 11">
    <name type="scientific">Pipra filicauda</name>
    <name type="common">Wire-tailed manakin</name>
    <dbReference type="NCBI Taxonomy" id="649802"/>
    <lineage>
        <taxon>Eukaryota</taxon>
        <taxon>Metazoa</taxon>
        <taxon>Chordata</taxon>
        <taxon>Craniata</taxon>
        <taxon>Vertebrata</taxon>
        <taxon>Euteleostomi</taxon>
        <taxon>Archelosauria</taxon>
        <taxon>Archosauria</taxon>
        <taxon>Dinosauria</taxon>
        <taxon>Saurischia</taxon>
        <taxon>Theropoda</taxon>
        <taxon>Coelurosauria</taxon>
        <taxon>Aves</taxon>
        <taxon>Neognathae</taxon>
        <taxon>Neoaves</taxon>
        <taxon>Telluraves</taxon>
        <taxon>Australaves</taxon>
        <taxon>Passeriformes</taxon>
        <taxon>Pipridae</taxon>
        <taxon>Pipra</taxon>
    </lineage>
</organism>
<reference evidence="11" key="1">
    <citation type="submission" date="2025-08" db="UniProtKB">
        <authorList>
            <consortium name="RefSeq"/>
        </authorList>
    </citation>
    <scope>IDENTIFICATION</scope>
    <source>
        <tissue evidence="11">Muscle</tissue>
    </source>
</reference>
<dbReference type="GO" id="GO:0070098">
    <property type="term" value="P:chemokine-mediated signaling pathway"/>
    <property type="evidence" value="ECO:0007669"/>
    <property type="project" value="TreeGrafter"/>
</dbReference>
<dbReference type="PRINTS" id="PR01731">
    <property type="entry name" value="LYMPHOTACTIN"/>
</dbReference>
<keyword evidence="10" id="KW-1185">Reference proteome</keyword>
<keyword evidence="3" id="KW-0145">Chemotaxis</keyword>
<dbReference type="InterPro" id="IPR036048">
    <property type="entry name" value="Interleukin_8-like_sf"/>
</dbReference>
<dbReference type="InterPro" id="IPR001811">
    <property type="entry name" value="Chemokine_IL8-like_dom"/>
</dbReference>
<dbReference type="GO" id="GO:0030335">
    <property type="term" value="P:positive regulation of cell migration"/>
    <property type="evidence" value="ECO:0007669"/>
    <property type="project" value="TreeGrafter"/>
</dbReference>
<dbReference type="SMART" id="SM00199">
    <property type="entry name" value="SCY"/>
    <property type="match status" value="1"/>
</dbReference>
<dbReference type="InParanoid" id="A0A6J2G8P7"/>
<dbReference type="GeneID" id="113985297"/>
<evidence type="ECO:0000259" key="9">
    <source>
        <dbReference type="SMART" id="SM00199"/>
    </source>
</evidence>
<dbReference type="SUPFAM" id="SSF54117">
    <property type="entry name" value="Interleukin 8-like chemokines"/>
    <property type="match status" value="1"/>
</dbReference>
<accession>A0A6J2G8P7</accession>
<dbReference type="AlphaFoldDB" id="A0A6J2G8P7"/>
<protein>
    <submittedName>
        <fullName evidence="11">Lymphotactin-like</fullName>
    </submittedName>
</protein>